<feature type="compositionally biased region" description="Basic and acidic residues" evidence="10">
    <location>
        <begin position="162"/>
        <end position="171"/>
    </location>
</feature>
<dbReference type="Gene3D" id="3.40.50.300">
    <property type="entry name" value="P-loop containing nucleotide triphosphate hydrolases"/>
    <property type="match status" value="2"/>
</dbReference>
<dbReference type="PROSITE" id="PS51195">
    <property type="entry name" value="Q_MOTIF"/>
    <property type="match status" value="1"/>
</dbReference>
<feature type="compositionally biased region" description="Basic and acidic residues" evidence="10">
    <location>
        <begin position="259"/>
        <end position="281"/>
    </location>
</feature>
<dbReference type="Proteomes" id="UP001175271">
    <property type="component" value="Unassembled WGS sequence"/>
</dbReference>
<dbReference type="EMBL" id="JAUCMV010000003">
    <property type="protein sequence ID" value="KAK0409003.1"/>
    <property type="molecule type" value="Genomic_DNA"/>
</dbReference>
<dbReference type="InterPro" id="IPR027417">
    <property type="entry name" value="P-loop_NTPase"/>
</dbReference>
<dbReference type="GO" id="GO:0005524">
    <property type="term" value="F:ATP binding"/>
    <property type="evidence" value="ECO:0007669"/>
    <property type="project" value="UniProtKB-KW"/>
</dbReference>
<keyword evidence="8" id="KW-0687">Ribonucleoprotein</keyword>
<feature type="compositionally biased region" description="Polar residues" evidence="10">
    <location>
        <begin position="236"/>
        <end position="258"/>
    </location>
</feature>
<feature type="compositionally biased region" description="Polar residues" evidence="10">
    <location>
        <begin position="333"/>
        <end position="344"/>
    </location>
</feature>
<dbReference type="SMART" id="SM00490">
    <property type="entry name" value="HELICc"/>
    <property type="match status" value="1"/>
</dbReference>
<keyword evidence="15" id="KW-1185">Reference proteome</keyword>
<dbReference type="SMART" id="SM00487">
    <property type="entry name" value="DEXDc"/>
    <property type="match status" value="1"/>
</dbReference>
<feature type="domain" description="Helicase C-terminal" evidence="12">
    <location>
        <begin position="672"/>
        <end position="825"/>
    </location>
</feature>
<feature type="compositionally biased region" description="Basic and acidic residues" evidence="10">
    <location>
        <begin position="65"/>
        <end position="84"/>
    </location>
</feature>
<evidence type="ECO:0000256" key="5">
    <source>
        <dbReference type="ARBA" id="ARBA00022806"/>
    </source>
</evidence>
<dbReference type="PANTHER" id="PTHR47958">
    <property type="entry name" value="ATP-DEPENDENT RNA HELICASE DBP3"/>
    <property type="match status" value="1"/>
</dbReference>
<dbReference type="GO" id="GO:0003676">
    <property type="term" value="F:nucleic acid binding"/>
    <property type="evidence" value="ECO:0007669"/>
    <property type="project" value="InterPro"/>
</dbReference>
<evidence type="ECO:0000259" key="12">
    <source>
        <dbReference type="PROSITE" id="PS51194"/>
    </source>
</evidence>
<reference evidence="14" key="1">
    <citation type="submission" date="2023-06" db="EMBL/GenBank/DDBJ databases">
        <title>Genomic analysis of the entomopathogenic nematode Steinernema hermaphroditum.</title>
        <authorList>
            <person name="Schwarz E.M."/>
            <person name="Heppert J.K."/>
            <person name="Baniya A."/>
            <person name="Schwartz H.T."/>
            <person name="Tan C.-H."/>
            <person name="Antoshechkin I."/>
            <person name="Sternberg P.W."/>
            <person name="Goodrich-Blair H."/>
            <person name="Dillman A.R."/>
        </authorList>
    </citation>
    <scope>NUCLEOTIDE SEQUENCE</scope>
    <source>
        <strain evidence="14">PS9179</strain>
        <tissue evidence="14">Whole animal</tissue>
    </source>
</reference>
<dbReference type="PRINTS" id="PR00973">
    <property type="entry name" value="RIBOSOMALS17"/>
</dbReference>
<organism evidence="14 15">
    <name type="scientific">Steinernema hermaphroditum</name>
    <dbReference type="NCBI Taxonomy" id="289476"/>
    <lineage>
        <taxon>Eukaryota</taxon>
        <taxon>Metazoa</taxon>
        <taxon>Ecdysozoa</taxon>
        <taxon>Nematoda</taxon>
        <taxon>Chromadorea</taxon>
        <taxon>Rhabditida</taxon>
        <taxon>Tylenchina</taxon>
        <taxon>Panagrolaimomorpha</taxon>
        <taxon>Strongyloidoidea</taxon>
        <taxon>Steinernematidae</taxon>
        <taxon>Steinernema</taxon>
    </lineage>
</organism>
<dbReference type="GO" id="GO:0003735">
    <property type="term" value="F:structural constituent of ribosome"/>
    <property type="evidence" value="ECO:0007669"/>
    <property type="project" value="InterPro"/>
</dbReference>
<evidence type="ECO:0000256" key="8">
    <source>
        <dbReference type="ARBA" id="ARBA00023274"/>
    </source>
</evidence>
<dbReference type="GO" id="GO:0016787">
    <property type="term" value="F:hydrolase activity"/>
    <property type="evidence" value="ECO:0007669"/>
    <property type="project" value="UniProtKB-KW"/>
</dbReference>
<name>A0AA39HQE5_9BILA</name>
<evidence type="ECO:0000259" key="13">
    <source>
        <dbReference type="PROSITE" id="PS51195"/>
    </source>
</evidence>
<dbReference type="InterPro" id="IPR000266">
    <property type="entry name" value="Ribosomal_uS17"/>
</dbReference>
<evidence type="ECO:0000256" key="7">
    <source>
        <dbReference type="ARBA" id="ARBA00022980"/>
    </source>
</evidence>
<evidence type="ECO:0000256" key="1">
    <source>
        <dbReference type="ARBA" id="ARBA00010254"/>
    </source>
</evidence>
<comment type="similarity">
    <text evidence="1">Belongs to the universal ribosomal protein uS17 family.</text>
</comment>
<feature type="domain" description="DEAD-box RNA helicase Q" evidence="13">
    <location>
        <begin position="434"/>
        <end position="462"/>
    </location>
</feature>
<dbReference type="SUPFAM" id="SSF52540">
    <property type="entry name" value="P-loop containing nucleoside triphosphate hydrolases"/>
    <property type="match status" value="1"/>
</dbReference>
<dbReference type="GO" id="GO:0006412">
    <property type="term" value="P:translation"/>
    <property type="evidence" value="ECO:0007669"/>
    <property type="project" value="InterPro"/>
</dbReference>
<evidence type="ECO:0000313" key="15">
    <source>
        <dbReference type="Proteomes" id="UP001175271"/>
    </source>
</evidence>
<dbReference type="AlphaFoldDB" id="A0AA39HQE5"/>
<evidence type="ECO:0000256" key="3">
    <source>
        <dbReference type="ARBA" id="ARBA00022741"/>
    </source>
</evidence>
<proteinExistence type="inferred from homology"/>
<dbReference type="InterPro" id="IPR001650">
    <property type="entry name" value="Helicase_C-like"/>
</dbReference>
<dbReference type="InterPro" id="IPR014014">
    <property type="entry name" value="RNA_helicase_DEAD_Q_motif"/>
</dbReference>
<dbReference type="GO" id="GO:0005840">
    <property type="term" value="C:ribosome"/>
    <property type="evidence" value="ECO:0007669"/>
    <property type="project" value="UniProtKB-KW"/>
</dbReference>
<evidence type="ECO:0000256" key="9">
    <source>
        <dbReference type="PROSITE-ProRule" id="PRU00552"/>
    </source>
</evidence>
<dbReference type="Pfam" id="PF00270">
    <property type="entry name" value="DEAD"/>
    <property type="match status" value="1"/>
</dbReference>
<dbReference type="Pfam" id="PF16205">
    <property type="entry name" value="Ribosomal_S17_N"/>
    <property type="match status" value="1"/>
</dbReference>
<evidence type="ECO:0000256" key="10">
    <source>
        <dbReference type="SAM" id="MobiDB-lite"/>
    </source>
</evidence>
<feature type="domain" description="Helicase ATP-binding" evidence="11">
    <location>
        <begin position="465"/>
        <end position="646"/>
    </location>
</feature>
<dbReference type="GO" id="GO:1990904">
    <property type="term" value="C:ribonucleoprotein complex"/>
    <property type="evidence" value="ECO:0007669"/>
    <property type="project" value="UniProtKB-KW"/>
</dbReference>
<feature type="compositionally biased region" description="Polar residues" evidence="10">
    <location>
        <begin position="177"/>
        <end position="220"/>
    </location>
</feature>
<feature type="compositionally biased region" description="Basic and acidic residues" evidence="10">
    <location>
        <begin position="290"/>
        <end position="304"/>
    </location>
</feature>
<dbReference type="CDD" id="cd18787">
    <property type="entry name" value="SF2_C_DEAD"/>
    <property type="match status" value="1"/>
</dbReference>
<sequence>MSNVGDRLANARNRVASDWPPGEMAANNDGEWGTDAADDEWNQVDQAVAANKAQKEETWSDNDDPPPREQLSRSGGADRFDRGDGFGGPGGSSRYQSRGASRNFESENRNSGFDGRSRNMNYGQGSDGRAPPGPARGGFQNTGQRGHNDDGFNSRSNGFDGRSQRRNDGFSDRSFGYTDNRSSRQYNDSGYSNTAMGSTRSNNAYNNDQYIRNGNRSNNSRYDDYSNGYDSHGPPQRSNDSGFSSRAGRDNTTSAYQNDRQRSYEASRSSNRPDDRSRFGGERNGPYRAQDGRSDSRHQERREPPIGNRFQNSRNRPEEDHITSRPVYEATRPTRQQFGESRNAYQRPESYNPAPQGTHGAKLKRFEDIEAGRGASDQEQQRRNANPPSMYVPRETDVDTLYQMDRENARHSAVETDDISFENGTEPDNFEPWMTWDKANLPTELLENIIKCGYDAPRKIQAYTMPLVEHDYDVMGQAETGSGKSAAFLLPIIKYCMISKKKDDLRPGAPVAIIVCPTRELVSQLYDQGRKFADNCGVRVQRAYGEFNVAENARQIRLGCDILIATVGRLKQFVDDNTIKFDNLTHLVLDEADHLIETNHFDVLLDIIRHPKFPEIKNRQTLLFSATFSAEVELIASRILRKDRKVTISNHRKTSANTKITQKFHLVKNNKKKEELLKMLKKEMEIYKSVRRTIVFVQMKRQTDVIASYLTMSGITATTVHGDRSQKLREEAIRDFKGDIRVLVATDVCARGIDIQDLDHVVNFDLPSDKVTYIHRIGRTGRTREGLATSFFDPTNYQDQQIASELIEAATETEQEVPKFLIDTADGNYIDEDAETMAEQTERAFQKQPTVFLNRKEFLSDKTRPERYVRKVGLGFKAPREAIEGTFIDKKCPFTGNVAIRGRILTGVVVKNKMQRTIVIRRDYLHFVKKYRRYEKRHRNVSVHCSPAFRDIALGDSAVVGECRPLSKTVRFNVLKVNKSAQAKKAFQKF</sequence>
<dbReference type="Pfam" id="PF00271">
    <property type="entry name" value="Helicase_C"/>
    <property type="match status" value="1"/>
</dbReference>
<evidence type="ECO:0000256" key="2">
    <source>
        <dbReference type="ARBA" id="ARBA00012552"/>
    </source>
</evidence>
<dbReference type="PROSITE" id="PS51192">
    <property type="entry name" value="HELICASE_ATP_BIND_1"/>
    <property type="match status" value="1"/>
</dbReference>
<dbReference type="FunFam" id="2.40.50.1000:FF:000004">
    <property type="entry name" value="40S ribosomal proteins S11"/>
    <property type="match status" value="1"/>
</dbReference>
<dbReference type="InterPro" id="IPR014001">
    <property type="entry name" value="Helicase_ATP-bd"/>
</dbReference>
<feature type="short sequence motif" description="Q motif" evidence="9">
    <location>
        <begin position="434"/>
        <end position="462"/>
    </location>
</feature>
<keyword evidence="6" id="KW-0067">ATP-binding</keyword>
<evidence type="ECO:0000259" key="11">
    <source>
        <dbReference type="PROSITE" id="PS51192"/>
    </source>
</evidence>
<evidence type="ECO:0000256" key="4">
    <source>
        <dbReference type="ARBA" id="ARBA00022801"/>
    </source>
</evidence>
<feature type="region of interest" description="Disordered" evidence="10">
    <location>
        <begin position="1"/>
        <end position="361"/>
    </location>
</feature>
<dbReference type="CDD" id="cd00364">
    <property type="entry name" value="Ribosomal_uS17"/>
    <property type="match status" value="1"/>
</dbReference>
<dbReference type="SUPFAM" id="SSF50249">
    <property type="entry name" value="Nucleic acid-binding proteins"/>
    <property type="match status" value="1"/>
</dbReference>
<dbReference type="InterPro" id="IPR011545">
    <property type="entry name" value="DEAD/DEAH_box_helicase_dom"/>
</dbReference>
<dbReference type="EC" id="3.6.4.13" evidence="2"/>
<dbReference type="PROSITE" id="PS51194">
    <property type="entry name" value="HELICASE_CTER"/>
    <property type="match status" value="1"/>
</dbReference>
<accession>A0AA39HQE5</accession>
<evidence type="ECO:0000256" key="6">
    <source>
        <dbReference type="ARBA" id="ARBA00022840"/>
    </source>
</evidence>
<feature type="region of interest" description="Disordered" evidence="10">
    <location>
        <begin position="373"/>
        <end position="393"/>
    </location>
</feature>
<evidence type="ECO:0000313" key="14">
    <source>
        <dbReference type="EMBL" id="KAK0409003.1"/>
    </source>
</evidence>
<keyword evidence="5" id="KW-0347">Helicase</keyword>
<dbReference type="Gene3D" id="2.40.50.1000">
    <property type="match status" value="1"/>
</dbReference>
<dbReference type="InterPro" id="IPR012340">
    <property type="entry name" value="NA-bd_OB-fold"/>
</dbReference>
<keyword evidence="7" id="KW-0689">Ribosomal protein</keyword>
<keyword evidence="3" id="KW-0547">Nucleotide-binding</keyword>
<gene>
    <name evidence="14" type="ORF">QR680_004287</name>
</gene>
<protein>
    <recommendedName>
        <fullName evidence="2">RNA helicase</fullName>
        <ecNumber evidence="2">3.6.4.13</ecNumber>
    </recommendedName>
</protein>
<dbReference type="GO" id="GO:0003724">
    <property type="term" value="F:RNA helicase activity"/>
    <property type="evidence" value="ECO:0007669"/>
    <property type="project" value="UniProtKB-EC"/>
</dbReference>
<dbReference type="Pfam" id="PF00366">
    <property type="entry name" value="Ribosomal_S17"/>
    <property type="match status" value="1"/>
</dbReference>
<keyword evidence="4" id="KW-0378">Hydrolase</keyword>
<comment type="caution">
    <text evidence="14">The sequence shown here is derived from an EMBL/GenBank/DDBJ whole genome shotgun (WGS) entry which is preliminary data.</text>
</comment>
<dbReference type="InterPro" id="IPR032440">
    <property type="entry name" value="Ribosomal_uS17_N"/>
</dbReference>